<proteinExistence type="predicted"/>
<keyword evidence="1 2" id="KW-0129">CBS domain</keyword>
<evidence type="ECO:0000313" key="5">
    <source>
        <dbReference type="EMBL" id="BBG25644.1"/>
    </source>
</evidence>
<feature type="domain" description="CBS" evidence="3">
    <location>
        <begin position="219"/>
        <end position="277"/>
    </location>
</feature>
<dbReference type="CDD" id="cd17778">
    <property type="entry name" value="CBS_arch_repeat2"/>
    <property type="match status" value="1"/>
</dbReference>
<reference evidence="4 6" key="2">
    <citation type="journal article" date="2020" name="Int. J. Syst. Evol. Microbiol.">
        <title>Sulfuracidifex tepidarius gen. nov., sp. nov. and transfer of Sulfolobus metallicus Huber and Stetter 1992 to the genus Sulfuracidifex as Sulfuracidifex metallicus comb. nov.</title>
        <authorList>
            <person name="Itoh T."/>
            <person name="Miura T."/>
            <person name="Sakai H.D."/>
            <person name="Kato S."/>
            <person name="Ohkuma M."/>
            <person name="Takashina T."/>
        </authorList>
    </citation>
    <scope>NUCLEOTIDE SEQUENCE [LARGE SCALE GENOMIC DNA]</scope>
    <source>
        <strain evidence="4 6">IC-006</strain>
        <strain evidence="5">IC-007</strain>
    </source>
</reference>
<evidence type="ECO:0000313" key="6">
    <source>
        <dbReference type="Proteomes" id="UP000322983"/>
    </source>
</evidence>
<dbReference type="PANTHER" id="PTHR43080">
    <property type="entry name" value="CBS DOMAIN-CONTAINING PROTEIN CBSX3, MITOCHONDRIAL"/>
    <property type="match status" value="1"/>
</dbReference>
<dbReference type="EMBL" id="AP018930">
    <property type="protein sequence ID" value="BBG25644.1"/>
    <property type="molecule type" value="Genomic_DNA"/>
</dbReference>
<dbReference type="GeneID" id="41716663"/>
<evidence type="ECO:0000259" key="3">
    <source>
        <dbReference type="PROSITE" id="PS51371"/>
    </source>
</evidence>
<accession>A0A510DZI4</accession>
<dbReference type="SMART" id="SM00116">
    <property type="entry name" value="CBS"/>
    <property type="match status" value="4"/>
</dbReference>
<dbReference type="EMBL" id="AP018929">
    <property type="protein sequence ID" value="BBG22883.1"/>
    <property type="molecule type" value="Genomic_DNA"/>
</dbReference>
<dbReference type="PROSITE" id="PS51371">
    <property type="entry name" value="CBS"/>
    <property type="match status" value="4"/>
</dbReference>
<keyword evidence="6" id="KW-1185">Reference proteome</keyword>
<evidence type="ECO:0000256" key="1">
    <source>
        <dbReference type="ARBA" id="ARBA00023122"/>
    </source>
</evidence>
<dbReference type="InterPro" id="IPR051257">
    <property type="entry name" value="Diverse_CBS-Domain"/>
</dbReference>
<feature type="domain" description="CBS" evidence="3">
    <location>
        <begin position="12"/>
        <end position="66"/>
    </location>
</feature>
<dbReference type="OrthoDB" id="43333at2157"/>
<feature type="domain" description="CBS" evidence="3">
    <location>
        <begin position="148"/>
        <end position="208"/>
    </location>
</feature>
<feature type="domain" description="CBS" evidence="3">
    <location>
        <begin position="85"/>
        <end position="144"/>
    </location>
</feature>
<evidence type="ECO:0000256" key="2">
    <source>
        <dbReference type="PROSITE-ProRule" id="PRU00703"/>
    </source>
</evidence>
<gene>
    <name evidence="4" type="ORF">IC006_0167</name>
    <name evidence="5" type="ORF">IC007_0149</name>
</gene>
<dbReference type="RefSeq" id="WP_054845444.1">
    <property type="nucleotide sequence ID" value="NZ_AP018929.1"/>
</dbReference>
<dbReference type="InterPro" id="IPR046342">
    <property type="entry name" value="CBS_dom_sf"/>
</dbReference>
<organism evidence="4 6">
    <name type="scientific">Sulfuracidifex tepidarius</name>
    <dbReference type="NCBI Taxonomy" id="1294262"/>
    <lineage>
        <taxon>Archaea</taxon>
        <taxon>Thermoproteota</taxon>
        <taxon>Thermoprotei</taxon>
        <taxon>Sulfolobales</taxon>
        <taxon>Sulfolobaceae</taxon>
        <taxon>Sulfuracidifex</taxon>
    </lineage>
</organism>
<sequence>MTLGNILIKTLMIPDPPTLNKDEPLVEAISKVNKFGLGRVIVGKEKVEGLVTTRDLLELIVEQCPSQCPEDVMKKVLYGPVKDHMVCSPSVAYEEDIALDVINVMVSHDYGSMPVVDKTHSPKGIVTEREFLLLYQDLPRLYKVKSFATTRVATIDGGVRLEEAVSLMMKRGFRRLPVVNEEGKVKGIITATDAIKAFAKFVEKKDPSLFFGKKVSEIMKFPILSIDPETYVNDAAKELLDKKKGSFIIMDKEGSATGIITERDLLIALHHMLHMQSMKR</sequence>
<dbReference type="Proteomes" id="UP000325030">
    <property type="component" value="Chromosome"/>
</dbReference>
<dbReference type="AlphaFoldDB" id="A0A510DRU9"/>
<evidence type="ECO:0000313" key="4">
    <source>
        <dbReference type="EMBL" id="BBG22883.1"/>
    </source>
</evidence>
<dbReference type="PANTHER" id="PTHR43080:SF2">
    <property type="entry name" value="CBS DOMAIN-CONTAINING PROTEIN"/>
    <property type="match status" value="1"/>
</dbReference>
<dbReference type="SUPFAM" id="SSF54631">
    <property type="entry name" value="CBS-domain pair"/>
    <property type="match status" value="3"/>
</dbReference>
<dbReference type="Proteomes" id="UP000322983">
    <property type="component" value="Chromosome"/>
</dbReference>
<dbReference type="Pfam" id="PF00571">
    <property type="entry name" value="CBS"/>
    <property type="match status" value="4"/>
</dbReference>
<dbReference type="Gene3D" id="3.10.580.10">
    <property type="entry name" value="CBS-domain"/>
    <property type="match status" value="2"/>
</dbReference>
<evidence type="ECO:0000313" key="7">
    <source>
        <dbReference type="Proteomes" id="UP000325030"/>
    </source>
</evidence>
<reference evidence="7" key="1">
    <citation type="submission" date="2018-09" db="EMBL/GenBank/DDBJ databases">
        <title>Complete Genome Sequencing of Sulfolobus sp. JCM 16834.</title>
        <authorList>
            <person name="Kato S."/>
            <person name="Itoh T."/>
            <person name="Ohkuma M."/>
        </authorList>
    </citation>
    <scope>NUCLEOTIDE SEQUENCE [LARGE SCALE GENOMIC DNA]</scope>
    <source>
        <strain evidence="7">IC-007</strain>
    </source>
</reference>
<dbReference type="InterPro" id="IPR000644">
    <property type="entry name" value="CBS_dom"/>
</dbReference>
<protein>
    <submittedName>
        <fullName evidence="4">Inosine-5'-monophosphate dehydrogenase</fullName>
    </submittedName>
</protein>
<dbReference type="STRING" id="1294262.GCA_001316085_00975"/>
<name>A0A510DRU9_9CREN</name>
<dbReference type="KEGG" id="step:IC006_0167"/>
<accession>A0A510DRU9</accession>